<proteinExistence type="predicted"/>
<dbReference type="RefSeq" id="WP_068593360.1">
    <property type="nucleotide sequence ID" value="NZ_LRXL01000052.1"/>
</dbReference>
<protein>
    <submittedName>
        <fullName evidence="1">Uncharacterized protein</fullName>
    </submittedName>
</protein>
<reference evidence="1 2" key="1">
    <citation type="submission" date="2016-02" db="EMBL/GenBank/DDBJ databases">
        <title>Ulvibacter sp. LPB0005, isolated from Thais luteostoma.</title>
        <authorList>
            <person name="Shin S.-K."/>
            <person name="Yi H."/>
        </authorList>
    </citation>
    <scope>NUCLEOTIDE SEQUENCE [LARGE SCALE GENOMIC DNA]</scope>
    <source>
        <strain evidence="1 2">LPB0005</strain>
    </source>
</reference>
<dbReference type="Proteomes" id="UP000077013">
    <property type="component" value="Unassembled WGS sequence"/>
</dbReference>
<name>A0A167F1Y5_9FLAO</name>
<dbReference type="STRING" id="1763537.ULVI_13685"/>
<keyword evidence="2" id="KW-1185">Reference proteome</keyword>
<comment type="caution">
    <text evidence="1">The sequence shown here is derived from an EMBL/GenBank/DDBJ whole genome shotgun (WGS) entry which is preliminary data.</text>
</comment>
<gene>
    <name evidence="1" type="ORF">ULVI_13685</name>
</gene>
<dbReference type="OrthoDB" id="1150213at2"/>
<organism evidence="1 2">
    <name type="scientific">Cochleicola gelatinilyticus</name>
    <dbReference type="NCBI Taxonomy" id="1763537"/>
    <lineage>
        <taxon>Bacteria</taxon>
        <taxon>Pseudomonadati</taxon>
        <taxon>Bacteroidota</taxon>
        <taxon>Flavobacteriia</taxon>
        <taxon>Flavobacteriales</taxon>
        <taxon>Flavobacteriaceae</taxon>
        <taxon>Cochleicola</taxon>
    </lineage>
</organism>
<dbReference type="EMBL" id="LRXL01000052">
    <property type="protein sequence ID" value="OAB76104.1"/>
    <property type="molecule type" value="Genomic_DNA"/>
</dbReference>
<sequence length="214" mass="24857">MKNLVLFFCFVALFACKEVDKDISLAEADEQTYTQISSHLYRDSASNIYLKVKNKPSLHPSKTKNIKDSIFLSDVFEMETNKKLPLKQVIDTASFEAINQNGNYFKDRNKVYIYENTPKPAQFYYVPNTNVSFFGKSNDFMQNEDKLYFQGALMEGVDSENGKLVYLSSKKISYELFATDDQLYFDGIALDVERLKYLELPQETKDSLSYIYFH</sequence>
<evidence type="ECO:0000313" key="2">
    <source>
        <dbReference type="Proteomes" id="UP000077013"/>
    </source>
</evidence>
<dbReference type="PROSITE" id="PS51257">
    <property type="entry name" value="PROKAR_LIPOPROTEIN"/>
    <property type="match status" value="1"/>
</dbReference>
<evidence type="ECO:0000313" key="1">
    <source>
        <dbReference type="EMBL" id="OAB76104.1"/>
    </source>
</evidence>
<dbReference type="AlphaFoldDB" id="A0A167F1Y5"/>
<accession>A0A167F1Y5</accession>